<gene>
    <name evidence="1" type="ORF">NCTC11862_00311</name>
</gene>
<evidence type="ECO:0000313" key="1">
    <source>
        <dbReference type="EMBL" id="STC68552.1"/>
    </source>
</evidence>
<dbReference type="RefSeq" id="WP_018580730.1">
    <property type="nucleotide sequence ID" value="NZ_LDYD01000006.1"/>
</dbReference>
<evidence type="ECO:0000313" key="2">
    <source>
        <dbReference type="Proteomes" id="UP000254467"/>
    </source>
</evidence>
<protein>
    <submittedName>
        <fullName evidence="1">Uncharacterized protein</fullName>
    </submittedName>
</protein>
<proteinExistence type="predicted"/>
<sequence>MHNRRFNPVLVTSPVRTRSDLFGALANVLYPAERRAPTNLDGLADLLRETRVRRVIVSHWELNDDDSRQLSRVFKDVGVELVR</sequence>
<name>A0A376CJV7_9CORY</name>
<dbReference type="AlphaFoldDB" id="A0A376CJV7"/>
<accession>A0A376CJV7</accession>
<dbReference type="Proteomes" id="UP000254467">
    <property type="component" value="Unassembled WGS sequence"/>
</dbReference>
<reference evidence="1 2" key="1">
    <citation type="submission" date="2018-06" db="EMBL/GenBank/DDBJ databases">
        <authorList>
            <consortium name="Pathogen Informatics"/>
            <person name="Doyle S."/>
        </authorList>
    </citation>
    <scope>NUCLEOTIDE SEQUENCE [LARGE SCALE GENOMIC DNA]</scope>
    <source>
        <strain evidence="1 2">NCTC11862</strain>
    </source>
</reference>
<dbReference type="STRING" id="35756.GCA_001044155_01594"/>
<keyword evidence="2" id="KW-1185">Reference proteome</keyword>
<dbReference type="EMBL" id="UFXQ01000001">
    <property type="protein sequence ID" value="STC68552.1"/>
    <property type="molecule type" value="Genomic_DNA"/>
</dbReference>
<organism evidence="1 2">
    <name type="scientific">Corynebacterium pilosum</name>
    <dbReference type="NCBI Taxonomy" id="35756"/>
    <lineage>
        <taxon>Bacteria</taxon>
        <taxon>Bacillati</taxon>
        <taxon>Actinomycetota</taxon>
        <taxon>Actinomycetes</taxon>
        <taxon>Mycobacteriales</taxon>
        <taxon>Corynebacteriaceae</taxon>
        <taxon>Corynebacterium</taxon>
    </lineage>
</organism>